<dbReference type="AlphaFoldDB" id="A0A0W0YK69"/>
<keyword evidence="1" id="KW-0732">Signal</keyword>
<feature type="signal peptide" evidence="1">
    <location>
        <begin position="1"/>
        <end position="19"/>
    </location>
</feature>
<evidence type="ECO:0000313" key="3">
    <source>
        <dbReference type="Proteomes" id="UP000054621"/>
    </source>
</evidence>
<name>A0A0W0YK69_9GAMM</name>
<dbReference type="PATRIC" id="fig|28087.4.peg.1830"/>
<gene>
    <name evidence="2" type="ORF">Lsai_1707</name>
</gene>
<protein>
    <recommendedName>
        <fullName evidence="4">Secreted protein</fullName>
    </recommendedName>
</protein>
<accession>A0A0W0YK69</accession>
<sequence length="146" mass="16155">MKFICKIAIFISLTPCAFANHFFSYCPVHTWHKVNSLHGEWEVNLRMINEEGLFVDKGCQPINRVQLSTANPLIYGFGFKDDATFDIAYTVTAVQLTKGSGFESKVCVFVVTANGPAQPDIQALSYHGATCQWKIIPGVGEDFSVS</sequence>
<evidence type="ECO:0000256" key="1">
    <source>
        <dbReference type="SAM" id="SignalP"/>
    </source>
</evidence>
<reference evidence="2 3" key="1">
    <citation type="submission" date="2015-11" db="EMBL/GenBank/DDBJ databases">
        <title>Genomic analysis of 38 Legionella species identifies large and diverse effector repertoires.</title>
        <authorList>
            <person name="Burstein D."/>
            <person name="Amaro F."/>
            <person name="Zusman T."/>
            <person name="Lifshitz Z."/>
            <person name="Cohen O."/>
            <person name="Gilbert J.A."/>
            <person name="Pupko T."/>
            <person name="Shuman H.A."/>
            <person name="Segal G."/>
        </authorList>
    </citation>
    <scope>NUCLEOTIDE SEQUENCE [LARGE SCALE GENOMIC DNA]</scope>
    <source>
        <strain evidence="2 3">Mt.St.Helens-4</strain>
    </source>
</reference>
<dbReference type="eggNOG" id="ENOG5031ECE">
    <property type="taxonomic scope" value="Bacteria"/>
</dbReference>
<evidence type="ECO:0000313" key="2">
    <source>
        <dbReference type="EMBL" id="KTD57103.1"/>
    </source>
</evidence>
<dbReference type="Proteomes" id="UP000054621">
    <property type="component" value="Unassembled WGS sequence"/>
</dbReference>
<comment type="caution">
    <text evidence="2">The sequence shown here is derived from an EMBL/GenBank/DDBJ whole genome shotgun (WGS) entry which is preliminary data.</text>
</comment>
<dbReference type="OrthoDB" id="5642574at2"/>
<proteinExistence type="predicted"/>
<feature type="chain" id="PRO_5006917698" description="Secreted protein" evidence="1">
    <location>
        <begin position="20"/>
        <end position="146"/>
    </location>
</feature>
<dbReference type="EMBL" id="LNYV01000028">
    <property type="protein sequence ID" value="KTD57103.1"/>
    <property type="molecule type" value="Genomic_DNA"/>
</dbReference>
<dbReference type="RefSeq" id="WP_027270379.1">
    <property type="nucleotide sequence ID" value="NZ_CAAAJE010000007.1"/>
</dbReference>
<evidence type="ECO:0008006" key="4">
    <source>
        <dbReference type="Google" id="ProtNLM"/>
    </source>
</evidence>
<organism evidence="2 3">
    <name type="scientific">Legionella sainthelensi</name>
    <dbReference type="NCBI Taxonomy" id="28087"/>
    <lineage>
        <taxon>Bacteria</taxon>
        <taxon>Pseudomonadati</taxon>
        <taxon>Pseudomonadota</taxon>
        <taxon>Gammaproteobacteria</taxon>
        <taxon>Legionellales</taxon>
        <taxon>Legionellaceae</taxon>
        <taxon>Legionella</taxon>
    </lineage>
</organism>